<accession>X1H346</accession>
<feature type="non-terminal residue" evidence="1">
    <location>
        <position position="38"/>
    </location>
</feature>
<proteinExistence type="predicted"/>
<protein>
    <submittedName>
        <fullName evidence="1">Uncharacterized protein</fullName>
    </submittedName>
</protein>
<name>X1H346_9ZZZZ</name>
<evidence type="ECO:0000313" key="1">
    <source>
        <dbReference type="EMBL" id="GAH63842.1"/>
    </source>
</evidence>
<dbReference type="EMBL" id="BARU01030481">
    <property type="protein sequence ID" value="GAH63842.1"/>
    <property type="molecule type" value="Genomic_DNA"/>
</dbReference>
<gene>
    <name evidence="1" type="ORF">S03H2_48356</name>
</gene>
<organism evidence="1">
    <name type="scientific">marine sediment metagenome</name>
    <dbReference type="NCBI Taxonomy" id="412755"/>
    <lineage>
        <taxon>unclassified sequences</taxon>
        <taxon>metagenomes</taxon>
        <taxon>ecological metagenomes</taxon>
    </lineage>
</organism>
<reference evidence="1" key="1">
    <citation type="journal article" date="2014" name="Front. Microbiol.">
        <title>High frequency of phylogenetically diverse reductive dehalogenase-homologous genes in deep subseafloor sedimentary metagenomes.</title>
        <authorList>
            <person name="Kawai M."/>
            <person name="Futagami T."/>
            <person name="Toyoda A."/>
            <person name="Takaki Y."/>
            <person name="Nishi S."/>
            <person name="Hori S."/>
            <person name="Arai W."/>
            <person name="Tsubouchi T."/>
            <person name="Morono Y."/>
            <person name="Uchiyama I."/>
            <person name="Ito T."/>
            <person name="Fujiyama A."/>
            <person name="Inagaki F."/>
            <person name="Takami H."/>
        </authorList>
    </citation>
    <scope>NUCLEOTIDE SEQUENCE</scope>
    <source>
        <strain evidence="1">Expedition CK06-06</strain>
    </source>
</reference>
<sequence>MTLLRFWDTHASDLQHACLVAYVNHAHRDMNKRLRLGD</sequence>
<comment type="caution">
    <text evidence="1">The sequence shown here is derived from an EMBL/GenBank/DDBJ whole genome shotgun (WGS) entry which is preliminary data.</text>
</comment>
<dbReference type="AlphaFoldDB" id="X1H346"/>